<evidence type="ECO:0000313" key="3">
    <source>
        <dbReference type="Proteomes" id="UP001232992"/>
    </source>
</evidence>
<dbReference type="InterPro" id="IPR006026">
    <property type="entry name" value="Peptidase_Metallo"/>
</dbReference>
<dbReference type="Gene3D" id="3.40.390.10">
    <property type="entry name" value="Collagenase (Catalytic Domain)"/>
    <property type="match status" value="1"/>
</dbReference>
<dbReference type="CDD" id="cd04279">
    <property type="entry name" value="ZnMc_MMP_like_1"/>
    <property type="match status" value="1"/>
</dbReference>
<sequence>MVRTRGLVLMDALRRLIFRWSAIAAAMLAVFYCALALANSTTLDGINLPEPRAHPLPPTLAQWHDPQEESDYFEAVKPTKAGYLVWSRFPVRVYLDTPDTGDSRWREAVMDAIAQWQPYLPIELGDRQDSADIIIHKKRPPLTLGPDGQLERVRAATTRYKLILVSTVNGERKEQYLSHRCEIFLTPNQSLEYTLATARHEIGHAIGIWGHSPEPTDVLYFAQVRNPPDISSRDINTLKRIYQQPTSLGWPVVTAIDGAD</sequence>
<name>A0ABT7C3I6_9CYAN</name>
<dbReference type="SUPFAM" id="SSF55486">
    <property type="entry name" value="Metalloproteases ('zincins'), catalytic domain"/>
    <property type="match status" value="1"/>
</dbReference>
<comment type="caution">
    <text evidence="2">The sequence shown here is derived from an EMBL/GenBank/DDBJ whole genome shotgun (WGS) entry which is preliminary data.</text>
</comment>
<dbReference type="EMBL" id="JAQOSQ010000061">
    <property type="protein sequence ID" value="MDJ1185900.1"/>
    <property type="molecule type" value="Genomic_DNA"/>
</dbReference>
<gene>
    <name evidence="2" type="ORF">PMH09_22215</name>
</gene>
<keyword evidence="3" id="KW-1185">Reference proteome</keyword>
<reference evidence="2 3" key="1">
    <citation type="submission" date="2023-01" db="EMBL/GenBank/DDBJ databases">
        <title>Novel diversity within Roseofilum (Cyanobacteria; Desertifilaceae) from marine benthic mats with descriptions of four novel species.</title>
        <authorList>
            <person name="Wang Y."/>
            <person name="Berthold D.E."/>
            <person name="Hu J."/>
            <person name="Lefler F.W."/>
            <person name="Laughinghouse H.D. IV."/>
        </authorList>
    </citation>
    <scope>NUCLEOTIDE SEQUENCE [LARGE SCALE GENOMIC DNA]</scope>
    <source>
        <strain evidence="2 3">BLCC-M143</strain>
    </source>
</reference>
<accession>A0ABT7C3I6</accession>
<dbReference type="Proteomes" id="UP001232992">
    <property type="component" value="Unassembled WGS sequence"/>
</dbReference>
<feature type="domain" description="Peptidase metallopeptidase" evidence="1">
    <location>
        <begin position="82"/>
        <end position="244"/>
    </location>
</feature>
<evidence type="ECO:0000259" key="1">
    <source>
        <dbReference type="SMART" id="SM00235"/>
    </source>
</evidence>
<organism evidence="2 3">
    <name type="scientific">Roseofilum casamattae BLCC-M143</name>
    <dbReference type="NCBI Taxonomy" id="3022442"/>
    <lineage>
        <taxon>Bacteria</taxon>
        <taxon>Bacillati</taxon>
        <taxon>Cyanobacteriota</taxon>
        <taxon>Cyanophyceae</taxon>
        <taxon>Desertifilales</taxon>
        <taxon>Desertifilaceae</taxon>
        <taxon>Roseofilum</taxon>
        <taxon>Roseofilum casamattae</taxon>
    </lineage>
</organism>
<protein>
    <submittedName>
        <fullName evidence="2">Peptidase</fullName>
    </submittedName>
</protein>
<evidence type="ECO:0000313" key="2">
    <source>
        <dbReference type="EMBL" id="MDJ1185900.1"/>
    </source>
</evidence>
<proteinExistence type="predicted"/>
<dbReference type="InterPro" id="IPR024079">
    <property type="entry name" value="MetalloPept_cat_dom_sf"/>
</dbReference>
<dbReference type="RefSeq" id="WP_283760535.1">
    <property type="nucleotide sequence ID" value="NZ_JAQOSQ010000061.1"/>
</dbReference>
<dbReference type="SMART" id="SM00235">
    <property type="entry name" value="ZnMc"/>
    <property type="match status" value="1"/>
</dbReference>